<sequence>MESNAFASLARLKIMVIPVGPIPKAAYEKWHAVVSSFDSLPLVEIPPARNDDRSMATRFMPTAASTGHLHLEYVAHPPPIWHHALALFRPALFPLGTEFKRKVQHMYPYNSPYPLAQTCFAFEESSEGTNLATDDVGLEIIPSVLGNKVTAHVGMLLASFCSQILAGFSSLTRSLDSPRGWEVLHSALFPTYPLESEDDQGQNLRINVESPRSSSEMKRTSMAPAVTASPPRPSSTLSRSASLNTSTRNSVALSKKRQSLLNSGGPPNARLSKTVGDLFLLAGRLNDAITWYNDAATHLRSTPDPVWHAAVLEGLSTAHVLEAWAGSSGLQTSMSANMLRDPWSEISDRMNMATHMYFKAPLADNSHDFPTVTLLYCSCVLRFAHFMFCIWSSNGWGPMAFITMLSSSLPPTFVPEPPTTARRWRMTSMTTISRTQIASIVAQAHGPWIMHLHPHDKIRALSYMAGLYSCLSFKRKEVYILRELVSVVMDLVYMGREERREQNIARMGVTDGNLAEIAASTHMTIREHQLKDGNASILRLLTHICAVYGINLRAIRLEEEGQKEDETEDRDEMDSIDFARQPSYGWPELQLGVVREAIAVAEALPELPSLTQFSLSSLRALYTHLTASEQHSLYIAAKNAVQVSQRRGEDFRVEYWSGRPVVSVEVVALPFGRIPVQHSKTELVPRDTILSPTSGPKDPFIYNPRLRTLLVQKEQLEFILTLQNPFLFELELTNVSLSTSGTVFVTQPVSVTIPPNSFCPVRLSGVAEKPGQLTIRGCIAQTVGCEPREFLLPLSSEEEERNMEKRRSMKEAEQDRFKFTGLDARPLEREKKRLSQAGPPPAVEKKTKFVECYVVPEQPLLRIRRTSLTHGAVMMYDGESTTIRLTVENVSLLPINFLKLTFDDSTIAPMQQMLGEGALSIAETYEVEYDLRRRPVFQWRAKDEPKEVRPGQKSVLTVSCLGKIGCISGTVQIAYAHIEESDTSDFFYTRQILYPVLVTVNQTLECSSMDIFPFSPIAVLSSEDYEYDSEEKSRRNLLEVDSDGDWCLFTVDVKNSYTLPFEVHFDRRQEGTEPVSCSRLVPPGSTCRITLPLRRISLSPEEITRPIPALTDRQFVVSKAEPSSGDQMVQRELFWYREALFNCITARWKEPGGSRHGELSLRRQRLTGPMKDNLKTDPIRVNVDLIQHMEKDGQEEFSPIPAINGKVYAQPTEFYNIRCRAYNATDSPHVLVLSLAAHPLDLFHVEGNLTDIPIGRVDSKCAKEVEVPICFVSEGQFEFVAEVRVLGAQIRSGEGELKVITREL</sequence>
<dbReference type="InterPro" id="IPR013935">
    <property type="entry name" value="Trs120_TRAPPC9"/>
</dbReference>
<dbReference type="OMA" id="EHSRDRM"/>
<reference evidence="8 9" key="1">
    <citation type="journal article" date="2011" name="PLoS Pathog.">
        <title>Endophytic Life Strategies Decoded by Genome and Transcriptome Analyses of the Mutualistic Root Symbiont Piriformospora indica.</title>
        <authorList>
            <person name="Zuccaro A."/>
            <person name="Lahrmann U."/>
            <person name="Guldener U."/>
            <person name="Langen G."/>
            <person name="Pfiffi S."/>
            <person name="Biedenkopf D."/>
            <person name="Wong P."/>
            <person name="Samans B."/>
            <person name="Grimm C."/>
            <person name="Basiewicz M."/>
            <person name="Murat C."/>
            <person name="Martin F."/>
            <person name="Kogel K.H."/>
        </authorList>
    </citation>
    <scope>NUCLEOTIDE SEQUENCE [LARGE SCALE GENOMIC DNA]</scope>
    <source>
        <strain evidence="8 9">DSM 11827</strain>
    </source>
</reference>
<dbReference type="Pfam" id="PF26251">
    <property type="entry name" value="TPR_TRAPPC9-Trs120"/>
    <property type="match status" value="1"/>
</dbReference>
<dbReference type="Pfam" id="PF26282">
    <property type="entry name" value="Ig_TRAPPC9-Trs120_3rd"/>
    <property type="match status" value="1"/>
</dbReference>
<dbReference type="Pfam" id="PF26280">
    <property type="entry name" value="Ig_TRAPPC9-Trs120_2nd"/>
    <property type="match status" value="1"/>
</dbReference>
<dbReference type="OrthoDB" id="27962at2759"/>
<evidence type="ECO:0000259" key="7">
    <source>
        <dbReference type="Pfam" id="PF26282"/>
    </source>
</evidence>
<dbReference type="InterPro" id="IPR058564">
    <property type="entry name" value="TPR_TRAPPC9_Trs120"/>
</dbReference>
<feature type="domain" description="Trs120/TRAPPC9 first Ig-like" evidence="6">
    <location>
        <begin position="661"/>
        <end position="857"/>
    </location>
</feature>
<dbReference type="FunCoup" id="G4TIE7">
    <property type="interactions" value="61"/>
</dbReference>
<evidence type="ECO:0000313" key="8">
    <source>
        <dbReference type="EMBL" id="CCA71074.1"/>
    </source>
</evidence>
<evidence type="ECO:0000313" key="9">
    <source>
        <dbReference type="Proteomes" id="UP000007148"/>
    </source>
</evidence>
<dbReference type="HOGENOM" id="CLU_002231_2_1_1"/>
<evidence type="ECO:0000259" key="6">
    <source>
        <dbReference type="Pfam" id="PF26254"/>
    </source>
</evidence>
<feature type="domain" description="Trs120/TRAPPC9 N-terminal" evidence="4">
    <location>
        <begin position="7"/>
        <end position="328"/>
    </location>
</feature>
<feature type="compositionally biased region" description="Low complexity" evidence="3">
    <location>
        <begin position="234"/>
        <end position="250"/>
    </location>
</feature>
<keyword evidence="9" id="KW-1185">Reference proteome</keyword>
<dbReference type="GO" id="GO:0005802">
    <property type="term" value="C:trans-Golgi network"/>
    <property type="evidence" value="ECO:0007669"/>
    <property type="project" value="TreeGrafter"/>
</dbReference>
<evidence type="ECO:0000256" key="2">
    <source>
        <dbReference type="ARBA" id="ARBA00023034"/>
    </source>
</evidence>
<dbReference type="InterPro" id="IPR058563">
    <property type="entry name" value="Trs120_TRAPPC9_N"/>
</dbReference>
<accession>G4TIE7</accession>
<feature type="region of interest" description="Disordered" evidence="3">
    <location>
        <begin position="195"/>
        <end position="267"/>
    </location>
</feature>
<name>G4TIE7_SERID</name>
<dbReference type="PANTHER" id="PTHR21512:SF5">
    <property type="entry name" value="TRAFFICKING PROTEIN PARTICLE COMPLEX SUBUNIT 9"/>
    <property type="match status" value="1"/>
</dbReference>
<feature type="domain" description="Trs120/TRAPPC9 TPR region" evidence="5">
    <location>
        <begin position="346"/>
        <end position="647"/>
    </location>
</feature>
<dbReference type="InParanoid" id="G4TIE7"/>
<dbReference type="InterPro" id="IPR058565">
    <property type="entry name" value="Ig_TRAPPC9_Trs120_1st"/>
</dbReference>
<dbReference type="Proteomes" id="UP000007148">
    <property type="component" value="Unassembled WGS sequence"/>
</dbReference>
<dbReference type="STRING" id="1109443.G4TIE7"/>
<gene>
    <name evidence="8" type="ORF">PIIN_05009</name>
</gene>
<feature type="compositionally biased region" description="Polar residues" evidence="3">
    <location>
        <begin position="201"/>
        <end position="214"/>
    </location>
</feature>
<comment type="caution">
    <text evidence="8">The sequence shown here is derived from an EMBL/GenBank/DDBJ whole genome shotgun (WGS) entry which is preliminary data.</text>
</comment>
<dbReference type="PANTHER" id="PTHR21512">
    <property type="entry name" value="TRAFFICKING PROTEIN PARTICLE COMPLEX SUBUNIT 9"/>
    <property type="match status" value="1"/>
</dbReference>
<protein>
    <submittedName>
        <fullName evidence="8">Related to hypercellular protein (Hypa)</fullName>
    </submittedName>
</protein>
<dbReference type="eggNOG" id="KOG1953">
    <property type="taxonomic scope" value="Eukaryota"/>
</dbReference>
<keyword evidence="2" id="KW-0333">Golgi apparatus</keyword>
<feature type="domain" description="Trs120/TRAPPC9 third Ig-like" evidence="7">
    <location>
        <begin position="1005"/>
        <end position="1175"/>
    </location>
</feature>
<evidence type="ECO:0000259" key="5">
    <source>
        <dbReference type="Pfam" id="PF26251"/>
    </source>
</evidence>
<evidence type="ECO:0000256" key="1">
    <source>
        <dbReference type="ARBA" id="ARBA00004555"/>
    </source>
</evidence>
<evidence type="ECO:0000259" key="4">
    <source>
        <dbReference type="Pfam" id="PF08626"/>
    </source>
</evidence>
<dbReference type="EMBL" id="CAFZ01000105">
    <property type="protein sequence ID" value="CCA71074.1"/>
    <property type="molecule type" value="Genomic_DNA"/>
</dbReference>
<dbReference type="InterPro" id="IPR058567">
    <property type="entry name" value="Ig_TRAPPC9_Trs120_3rd"/>
</dbReference>
<dbReference type="Pfam" id="PF26254">
    <property type="entry name" value="Ig_TRAPPC9-Trs120_1st"/>
    <property type="match status" value="1"/>
</dbReference>
<comment type="subcellular location">
    <subcellularLocation>
        <location evidence="1">Golgi apparatus</location>
    </subcellularLocation>
</comment>
<organism evidence="8 9">
    <name type="scientific">Serendipita indica (strain DSM 11827)</name>
    <name type="common">Root endophyte fungus</name>
    <name type="synonym">Piriformospora indica</name>
    <dbReference type="NCBI Taxonomy" id="1109443"/>
    <lineage>
        <taxon>Eukaryota</taxon>
        <taxon>Fungi</taxon>
        <taxon>Dikarya</taxon>
        <taxon>Basidiomycota</taxon>
        <taxon>Agaricomycotina</taxon>
        <taxon>Agaricomycetes</taxon>
        <taxon>Sebacinales</taxon>
        <taxon>Serendipitaceae</taxon>
        <taxon>Serendipita</taxon>
    </lineage>
</organism>
<proteinExistence type="predicted"/>
<dbReference type="Pfam" id="PF08626">
    <property type="entry name" value="TRAPPC9-Trs120"/>
    <property type="match status" value="1"/>
</dbReference>
<evidence type="ECO:0000256" key="3">
    <source>
        <dbReference type="SAM" id="MobiDB-lite"/>
    </source>
</evidence>